<dbReference type="PROSITE" id="PS01124">
    <property type="entry name" value="HTH_ARAC_FAMILY_2"/>
    <property type="match status" value="1"/>
</dbReference>
<evidence type="ECO:0000256" key="3">
    <source>
        <dbReference type="ARBA" id="ARBA00023163"/>
    </source>
</evidence>
<dbReference type="PROSITE" id="PS00041">
    <property type="entry name" value="HTH_ARAC_FAMILY_1"/>
    <property type="match status" value="1"/>
</dbReference>
<dbReference type="InterPro" id="IPR018060">
    <property type="entry name" value="HTH_AraC"/>
</dbReference>
<name>A0AAE4BPR4_9BACT</name>
<dbReference type="Pfam" id="PF12833">
    <property type="entry name" value="HTH_18"/>
    <property type="match status" value="1"/>
</dbReference>
<dbReference type="RefSeq" id="WP_309937746.1">
    <property type="nucleotide sequence ID" value="NZ_AP025305.1"/>
</dbReference>
<dbReference type="Gene3D" id="1.10.10.60">
    <property type="entry name" value="Homeodomain-like"/>
    <property type="match status" value="1"/>
</dbReference>
<dbReference type="InterPro" id="IPR018062">
    <property type="entry name" value="HTH_AraC-typ_CS"/>
</dbReference>
<dbReference type="SUPFAM" id="SSF46689">
    <property type="entry name" value="Homeodomain-like"/>
    <property type="match status" value="1"/>
</dbReference>
<sequence length="286" mass="32567">MDLTKYRSYLLGEGNEYICDTLESFVDAIALPTPFRKNDGVSFIFINQGRITVKVGYEVLVLEASQMLVVQLGKPYSIESASHEIQGYVLSIKDGGVLGTMGDHSLIFHLDFLDTWSNSFYEINHLPVKFIENIFSRIYWQYNHDRQNLMMVNAYVITLMLEMNGLYNEMTNINRSAIDLSRKFKKLVYQHIETQNSVSSFASLLAVSPNHLNKSVKSATGYSASELISKIKIIEAKVLLMLADTTVADVAVRLGFEDPSYFSRFFKKHENTSPSEYRKMIDMSSL</sequence>
<keyword evidence="6" id="KW-1185">Reference proteome</keyword>
<dbReference type="PRINTS" id="PR00032">
    <property type="entry name" value="HTHARAC"/>
</dbReference>
<protein>
    <submittedName>
        <fullName evidence="5">AraC-like DNA-binding protein</fullName>
    </submittedName>
</protein>
<dbReference type="EMBL" id="JAVDQD010000001">
    <property type="protein sequence ID" value="MDR6238269.1"/>
    <property type="molecule type" value="Genomic_DNA"/>
</dbReference>
<proteinExistence type="predicted"/>
<organism evidence="5 6">
    <name type="scientific">Aureibacter tunicatorum</name>
    <dbReference type="NCBI Taxonomy" id="866807"/>
    <lineage>
        <taxon>Bacteria</taxon>
        <taxon>Pseudomonadati</taxon>
        <taxon>Bacteroidota</taxon>
        <taxon>Cytophagia</taxon>
        <taxon>Cytophagales</taxon>
        <taxon>Persicobacteraceae</taxon>
        <taxon>Aureibacter</taxon>
    </lineage>
</organism>
<reference evidence="5" key="1">
    <citation type="submission" date="2023-07" db="EMBL/GenBank/DDBJ databases">
        <title>Genomic Encyclopedia of Type Strains, Phase IV (KMG-IV): sequencing the most valuable type-strain genomes for metagenomic binning, comparative biology and taxonomic classification.</title>
        <authorList>
            <person name="Goeker M."/>
        </authorList>
    </citation>
    <scope>NUCLEOTIDE SEQUENCE</scope>
    <source>
        <strain evidence="5">DSM 26174</strain>
    </source>
</reference>
<evidence type="ECO:0000256" key="2">
    <source>
        <dbReference type="ARBA" id="ARBA00023125"/>
    </source>
</evidence>
<dbReference type="SMART" id="SM00342">
    <property type="entry name" value="HTH_ARAC"/>
    <property type="match status" value="1"/>
</dbReference>
<comment type="caution">
    <text evidence="5">The sequence shown here is derived from an EMBL/GenBank/DDBJ whole genome shotgun (WGS) entry which is preliminary data.</text>
</comment>
<dbReference type="AlphaFoldDB" id="A0AAE4BPR4"/>
<evidence type="ECO:0000259" key="4">
    <source>
        <dbReference type="PROSITE" id="PS01124"/>
    </source>
</evidence>
<dbReference type="InterPro" id="IPR020449">
    <property type="entry name" value="Tscrpt_reg_AraC-type_HTH"/>
</dbReference>
<evidence type="ECO:0000313" key="6">
    <source>
        <dbReference type="Proteomes" id="UP001185092"/>
    </source>
</evidence>
<evidence type="ECO:0000256" key="1">
    <source>
        <dbReference type="ARBA" id="ARBA00023015"/>
    </source>
</evidence>
<accession>A0AAE4BPR4</accession>
<dbReference type="GO" id="GO:0003700">
    <property type="term" value="F:DNA-binding transcription factor activity"/>
    <property type="evidence" value="ECO:0007669"/>
    <property type="project" value="InterPro"/>
</dbReference>
<keyword evidence="2 5" id="KW-0238">DNA-binding</keyword>
<dbReference type="GO" id="GO:0043565">
    <property type="term" value="F:sequence-specific DNA binding"/>
    <property type="evidence" value="ECO:0007669"/>
    <property type="project" value="InterPro"/>
</dbReference>
<keyword evidence="3" id="KW-0804">Transcription</keyword>
<gene>
    <name evidence="5" type="ORF">HNQ88_001245</name>
</gene>
<dbReference type="PANTHER" id="PTHR43280">
    <property type="entry name" value="ARAC-FAMILY TRANSCRIPTIONAL REGULATOR"/>
    <property type="match status" value="1"/>
</dbReference>
<dbReference type="PANTHER" id="PTHR43280:SF32">
    <property type="entry name" value="TRANSCRIPTIONAL REGULATORY PROTEIN"/>
    <property type="match status" value="1"/>
</dbReference>
<feature type="domain" description="HTH araC/xylS-type" evidence="4">
    <location>
        <begin position="182"/>
        <end position="280"/>
    </location>
</feature>
<dbReference type="InterPro" id="IPR009057">
    <property type="entry name" value="Homeodomain-like_sf"/>
</dbReference>
<dbReference type="Proteomes" id="UP001185092">
    <property type="component" value="Unassembled WGS sequence"/>
</dbReference>
<keyword evidence="1" id="KW-0805">Transcription regulation</keyword>
<evidence type="ECO:0000313" key="5">
    <source>
        <dbReference type="EMBL" id="MDR6238269.1"/>
    </source>
</evidence>